<evidence type="ECO:0000256" key="7">
    <source>
        <dbReference type="ARBA" id="ARBA00022989"/>
    </source>
</evidence>
<evidence type="ECO:0000259" key="11">
    <source>
        <dbReference type="PROSITE" id="PS50929"/>
    </source>
</evidence>
<keyword evidence="8 9" id="KW-0472">Membrane</keyword>
<dbReference type="InterPro" id="IPR027417">
    <property type="entry name" value="P-loop_NTPase"/>
</dbReference>
<evidence type="ECO:0000256" key="2">
    <source>
        <dbReference type="ARBA" id="ARBA00007577"/>
    </source>
</evidence>
<evidence type="ECO:0000256" key="8">
    <source>
        <dbReference type="ARBA" id="ARBA00023136"/>
    </source>
</evidence>
<sequence>MASTKLKKDWFPMTLLGNVVDVLLCRGDLSKSKEDFEREPVPVSELFRYASSKDRYYVAAGFILAVIVGAIMPMTCVLAGMYSNIYLKNKEHVGNELLWKQSMYLCATYLGIGVALFILCYFQNYFLTLASHNIGKRIRKKFVEAVLAQSAAWFDENSAGVITTKLNENVAQIEDGIGDKIGMLARGVTVFIVSAAIAFAYSWRITLTCIWDGPVSAITMAIMTRLSSPSIQGMMSVSSEAGAIAEEAIINVKTVAACNGQKHMVEKYEQQLRRGTPFGIRYSFINGFCEGFMYFQLYIFYAAALMYGIPSYYHGITAEPGAIFIVASTVLIGGYFFGLLGPHMMSITKARLAAAIIYETIDQAGKIASSEGEEIIACEGRLEFKDVHFRYPKRQTPVLQGLSWIAEPGQTIAFIGILTRLYDCNKGSALLDGREIRSIKASHLRKVIGIVHQEPGLFNGTVRENIVLGRPISDEQAVEAAQIANAHDFIMKLDNGYDTLIGSGGVALSGGQKQRIAIARAIANQPKILLLDEATSALDSESEKIVQLALNRASRGRTTVIIAHRLSTLKDVHRIYVIQDGKAAEAEEMRSLVGWWTHFTLPAMLPLSTTESSTSLARHDRGGSRRSISSAVSHQTAYLGDAPLSDKRGRGGGIFRLYLTRLRCSPVFWACLIGSILRGMELPLCAYFIGFSYSALEQTPETFTSFTWLAVGSHIFLALYTWAFLTISIGFGGWSSAITTTDMRVKVLSSLLSQEVEFFDRPQCNNAACVAELSTKAPDIQACLDYRFMLMINNICAVAVCIPLSIVACWESGVAMTVLLMLFIMSMWITSNRISTAMAKLSAVDLTPELSIEIFEHAKIIQQLAVENYFLRKYENQEVTVEDQRKLATIYQSIQFALAQCYIYFSDMLTYGIGASMIYYGRVDSKNVIVAATSANFAGWAVVFASTAIGDFVRSHFAAQTLYALIDRFEGKDTGITPDINGSFKFEKINFSYPSRPNAKVARNLNLIAGTGQAIALVGASGCGKSTVIQLLERFYEPDSGDIKLDGFDLRRICRAHLRNNIALVEQEPVLFKGGQKQRIAIARALVRKPKIILLDEATSALDTESEKMVQDALNQASHGRTSVTIAHRLSTVKDVDRIYYIENGAVVEYGTHEELINADGKYAVLDCIPMSLLSSVVDILLCRRDLSKEGSDREPVSFSELFRYASGRDRYYVTAGFILAVIVGAIMPMACVLAGMFSNIYLKNKQHVGNELLWKQTMYICAAFLGIGVALFILCYFQNYFLTVASHNICERIRKKFVEAVLAQSAAWFDENSAGASTTKLNENVAQIEDGIGDKMGMLARGVTVFIVSAAIAFVYSWRITLICIWAGPVSAITMAIMSRLSSPSMQGMMSVSSEAGAIAEEAIMNVKTVAACNGQNHMVEKYEQELRRGTPFSIRYSFINGFCEGFMYFQLYIFYSAALIYGIPSYYHGIIAEPGTIFIVATTVLMGGYYFGLLGPHMMAIMKVRIAAAVIYETIDQAAKIESSIESSEGEEITACEGRLEFKDVHFSYPKRQTPVLQGLSWIAEPGQTVAFVGKSGSGKSTSIGILTRLYDCNKGSALLDGRDIRSIKASHLRKVIGIVQQEPRLFNGTVRENIVLGRSISDEQAVEAAQIANAHDFIMKLDKGYDTLIGSGGVALSGGQKQRIAIARAIANQPKILLLDEATSALDSESEKIVQLALNRASRGRTTVIIAHRLSTLKDVHRIYVMQDGKAAEAGTHFELLKKGGLYTALAAAQEIGVEVVGRASKNSDAVDPLEHSTSARHDRAANKRSISSALTHQTAYIADVPLGDKRSGGGGIFRLYLTRLRCSPVFWACLIGSILRGMELPLCSYFAGLAYSALEQTTETFTSFMWLAVGSYIFLALYAWTFLMISIGFGGWSSAITTTDMRVKVLRSLLSKEMEFFDRPQCNKAACVAELSTKAPDIQAVSICYYCLDYRFMLMINNISAVAVCIPLSIVSCWESGVAMTVLLMLFIMSMWIISNRISTAMARLSAVDQTPELSIEIFEHAKIIQQLAVENYFLRKYEKQETTVEDQRRLVTIYQSIQFALAQCYMYFSDMLTFGVGASMIYYGRVDAKNVLVAAISANVAGWAVVFASTAMGDFVRSHFAAQALYALIDGYDEEKDAGITPDINGSFKFEKINFSYPTRPDAKVARNLNLIARTGQAIALVGASGCGKSTVIQLLERFYEPDSGDIKLDDFDLKRICRSHLRNNIALVEQEPVLFKGGQKQRIAIARALVRKPKIMLLDEATSALDTESEKMVQDALNQASHGRTSVTIAHRLSTVKDADRIYYIENGTVVEYGTHEELITANGKYAVLVRAQQLDRAD</sequence>
<feature type="domain" description="ABC transporter" evidence="10">
    <location>
        <begin position="382"/>
        <end position="605"/>
    </location>
</feature>
<feature type="transmembrane region" description="Helical" evidence="9">
    <location>
        <begin position="788"/>
        <end position="808"/>
    </location>
</feature>
<keyword evidence="5" id="KW-0547">Nucleotide-binding</keyword>
<dbReference type="GO" id="GO:0015421">
    <property type="term" value="F:ABC-type oligopeptide transporter activity"/>
    <property type="evidence" value="ECO:0007669"/>
    <property type="project" value="TreeGrafter"/>
</dbReference>
<feature type="domain" description="ABC transmembrane type-1" evidence="11">
    <location>
        <begin position="715"/>
        <end position="954"/>
    </location>
</feature>
<dbReference type="Proteomes" id="UP001331761">
    <property type="component" value="Unassembled WGS sequence"/>
</dbReference>
<accession>A0AAN8IQZ4</accession>
<dbReference type="GO" id="GO:0016887">
    <property type="term" value="F:ATP hydrolysis activity"/>
    <property type="evidence" value="ECO:0007669"/>
    <property type="project" value="InterPro"/>
</dbReference>
<gene>
    <name evidence="12" type="ORF">GCK32_002412</name>
</gene>
<feature type="transmembrane region" description="Helical" evidence="9">
    <location>
        <begin position="1258"/>
        <end position="1278"/>
    </location>
</feature>
<feature type="transmembrane region" description="Helical" evidence="9">
    <location>
        <begin position="2119"/>
        <end position="2137"/>
    </location>
</feature>
<dbReference type="InterPro" id="IPR011527">
    <property type="entry name" value="ABC1_TM_dom"/>
</dbReference>
<feature type="domain" description="ABC transmembrane type-1" evidence="11">
    <location>
        <begin position="1855"/>
        <end position="2146"/>
    </location>
</feature>
<dbReference type="FunFam" id="3.40.50.300:FF:000604">
    <property type="entry name" value="ABC transporter B family member 28"/>
    <property type="match status" value="1"/>
</dbReference>
<evidence type="ECO:0000256" key="9">
    <source>
        <dbReference type="SAM" id="Phobius"/>
    </source>
</evidence>
<feature type="transmembrane region" description="Helical" evidence="9">
    <location>
        <begin position="2005"/>
        <end position="2022"/>
    </location>
</feature>
<feature type="domain" description="ABC transporter" evidence="10">
    <location>
        <begin position="984"/>
        <end position="1169"/>
    </location>
</feature>
<organism evidence="12 13">
    <name type="scientific">Trichostrongylus colubriformis</name>
    <name type="common">Black scour worm</name>
    <dbReference type="NCBI Taxonomy" id="6319"/>
    <lineage>
        <taxon>Eukaryota</taxon>
        <taxon>Metazoa</taxon>
        <taxon>Ecdysozoa</taxon>
        <taxon>Nematoda</taxon>
        <taxon>Chromadorea</taxon>
        <taxon>Rhabditida</taxon>
        <taxon>Rhabditina</taxon>
        <taxon>Rhabditomorpha</taxon>
        <taxon>Strongyloidea</taxon>
        <taxon>Trichostrongylidae</taxon>
        <taxon>Trichostrongylus</taxon>
    </lineage>
</organism>
<feature type="transmembrane region" description="Helical" evidence="9">
    <location>
        <begin position="56"/>
        <end position="82"/>
    </location>
</feature>
<keyword evidence="3" id="KW-0813">Transport</keyword>
<name>A0AAN8IQZ4_TRICO</name>
<feature type="domain" description="ABC transmembrane type-1" evidence="11">
    <location>
        <begin position="59"/>
        <end position="349"/>
    </location>
</feature>
<evidence type="ECO:0000313" key="12">
    <source>
        <dbReference type="EMBL" id="KAK5983594.1"/>
    </source>
</evidence>
<dbReference type="FunFam" id="3.40.50.300:FF:001797">
    <property type="entry name" value="ABC transporter, putative"/>
    <property type="match status" value="1"/>
</dbReference>
<evidence type="ECO:0000256" key="5">
    <source>
        <dbReference type="ARBA" id="ARBA00022741"/>
    </source>
</evidence>
<feature type="transmembrane region" description="Helical" evidence="9">
    <location>
        <begin position="1447"/>
        <end position="1465"/>
    </location>
</feature>
<dbReference type="PROSITE" id="PS50929">
    <property type="entry name" value="ABC_TM1F"/>
    <property type="match status" value="4"/>
</dbReference>
<dbReference type="Pfam" id="PF00005">
    <property type="entry name" value="ABC_tran"/>
    <property type="match status" value="6"/>
</dbReference>
<dbReference type="PANTHER" id="PTHR43394:SF27">
    <property type="entry name" value="ATP-DEPENDENT TRANSLOCASE ABCB1-LIKE"/>
    <property type="match status" value="1"/>
</dbReference>
<comment type="subcellular location">
    <subcellularLocation>
        <location evidence="1">Membrane</location>
        <topology evidence="1">Multi-pass membrane protein</topology>
    </subcellularLocation>
</comment>
<dbReference type="Pfam" id="PF00664">
    <property type="entry name" value="ABC_membrane"/>
    <property type="match status" value="4"/>
</dbReference>
<proteinExistence type="inferred from homology"/>
<dbReference type="CDD" id="cd03249">
    <property type="entry name" value="ABC_MTABC3_MDL1_MDL2"/>
    <property type="match status" value="1"/>
</dbReference>
<dbReference type="EMBL" id="WIXE01003815">
    <property type="protein sequence ID" value="KAK5983594.1"/>
    <property type="molecule type" value="Genomic_DNA"/>
</dbReference>
<feature type="transmembrane region" description="Helical" evidence="9">
    <location>
        <begin position="709"/>
        <end position="734"/>
    </location>
</feature>
<feature type="transmembrane region" description="Helical" evidence="9">
    <location>
        <begin position="102"/>
        <end position="122"/>
    </location>
</feature>
<dbReference type="Gene3D" id="3.40.50.300">
    <property type="entry name" value="P-loop containing nucleotide triphosphate hydrolases"/>
    <property type="match status" value="6"/>
</dbReference>
<keyword evidence="6" id="KW-0067">ATP-binding</keyword>
<dbReference type="SUPFAM" id="SSF52540">
    <property type="entry name" value="P-loop containing nucleoside triphosphate hydrolases"/>
    <property type="match status" value="4"/>
</dbReference>
<comment type="similarity">
    <text evidence="2">Belongs to the ABC transporter superfamily. ABCB family. Multidrug resistance exporter (TC 3.A.1.201) subfamily.</text>
</comment>
<dbReference type="GO" id="GO:0005524">
    <property type="term" value="F:ATP binding"/>
    <property type="evidence" value="ECO:0007669"/>
    <property type="project" value="UniProtKB-KW"/>
</dbReference>
<dbReference type="PROSITE" id="PS00211">
    <property type="entry name" value="ABC_TRANSPORTER_1"/>
    <property type="match status" value="2"/>
</dbReference>
<evidence type="ECO:0000256" key="3">
    <source>
        <dbReference type="ARBA" id="ARBA00022448"/>
    </source>
</evidence>
<feature type="transmembrane region" description="Helical" evidence="9">
    <location>
        <begin position="1212"/>
        <end position="1238"/>
    </location>
</feature>
<keyword evidence="13" id="KW-1185">Reference proteome</keyword>
<dbReference type="InterPro" id="IPR003593">
    <property type="entry name" value="AAA+_ATPase"/>
</dbReference>
<dbReference type="Gene3D" id="1.20.1560.10">
    <property type="entry name" value="ABC transporter type 1, transmembrane domain"/>
    <property type="match status" value="2"/>
</dbReference>
<dbReference type="InterPro" id="IPR003439">
    <property type="entry name" value="ABC_transporter-like_ATP-bd"/>
</dbReference>
<dbReference type="GO" id="GO:0090374">
    <property type="term" value="P:oligopeptide export from mitochondrion"/>
    <property type="evidence" value="ECO:0007669"/>
    <property type="project" value="TreeGrafter"/>
</dbReference>
<dbReference type="InterPro" id="IPR036640">
    <property type="entry name" value="ABC1_TM_sf"/>
</dbReference>
<protein>
    <submittedName>
        <fullName evidence="12">Uncharacterized protein</fullName>
    </submittedName>
</protein>
<keyword evidence="4 9" id="KW-0812">Transmembrane</keyword>
<dbReference type="CDD" id="cd18577">
    <property type="entry name" value="ABC_6TM_Pgp_ABCB1_D1_like"/>
    <property type="match status" value="2"/>
</dbReference>
<reference evidence="12 13" key="1">
    <citation type="submission" date="2019-10" db="EMBL/GenBank/DDBJ databases">
        <title>Assembly and Annotation for the nematode Trichostrongylus colubriformis.</title>
        <authorList>
            <person name="Martin J."/>
        </authorList>
    </citation>
    <scope>NUCLEOTIDE SEQUENCE [LARGE SCALE GENOMIC DNA]</scope>
    <source>
        <strain evidence="12">G859</strain>
        <tissue evidence="12">Whole worm</tissue>
    </source>
</reference>
<evidence type="ECO:0000256" key="1">
    <source>
        <dbReference type="ARBA" id="ARBA00004141"/>
    </source>
</evidence>
<feature type="transmembrane region" description="Helical" evidence="9">
    <location>
        <begin position="1980"/>
        <end position="1999"/>
    </location>
</feature>
<dbReference type="GO" id="GO:0005743">
    <property type="term" value="C:mitochondrial inner membrane"/>
    <property type="evidence" value="ECO:0007669"/>
    <property type="project" value="TreeGrafter"/>
</dbReference>
<evidence type="ECO:0000256" key="6">
    <source>
        <dbReference type="ARBA" id="ARBA00022840"/>
    </source>
</evidence>
<dbReference type="InterPro" id="IPR039421">
    <property type="entry name" value="Type_1_exporter"/>
</dbReference>
<evidence type="ECO:0000256" key="4">
    <source>
        <dbReference type="ARBA" id="ARBA00022692"/>
    </source>
</evidence>
<feature type="domain" description="ABC transporter" evidence="10">
    <location>
        <begin position="2177"/>
        <end position="2362"/>
    </location>
</feature>
<feature type="transmembrane region" description="Helical" evidence="9">
    <location>
        <begin position="321"/>
        <end position="341"/>
    </location>
</feature>
<dbReference type="InterPro" id="IPR017871">
    <property type="entry name" value="ABC_transporter-like_CS"/>
</dbReference>
<feature type="transmembrane region" description="Helical" evidence="9">
    <location>
        <begin position="1892"/>
        <end position="1920"/>
    </location>
</feature>
<dbReference type="SUPFAM" id="SSF90123">
    <property type="entry name" value="ABC transporter transmembrane region"/>
    <property type="match status" value="4"/>
</dbReference>
<dbReference type="NCBIfam" id="NF010167">
    <property type="entry name" value="PRK13648.1"/>
    <property type="match status" value="6"/>
</dbReference>
<comment type="caution">
    <text evidence="12">The sequence shown here is derived from an EMBL/GenBank/DDBJ whole genome shotgun (WGS) entry which is preliminary data.</text>
</comment>
<feature type="domain" description="ABC transmembrane type-1" evidence="11">
    <location>
        <begin position="1216"/>
        <end position="1505"/>
    </location>
</feature>
<feature type="transmembrane region" description="Helical" evidence="9">
    <location>
        <begin position="667"/>
        <end position="689"/>
    </location>
</feature>
<dbReference type="PANTHER" id="PTHR43394">
    <property type="entry name" value="ATP-DEPENDENT PERMEASE MDL1, MITOCHONDRIAL"/>
    <property type="match status" value="1"/>
</dbReference>
<dbReference type="PROSITE" id="PS50893">
    <property type="entry name" value="ABC_TRANSPORTER_2"/>
    <property type="match status" value="4"/>
</dbReference>
<feature type="domain" description="ABC transporter" evidence="10">
    <location>
        <begin position="1542"/>
        <end position="1776"/>
    </location>
</feature>
<feature type="transmembrane region" description="Helical" evidence="9">
    <location>
        <begin position="1477"/>
        <end position="1497"/>
    </location>
</feature>
<evidence type="ECO:0000313" key="13">
    <source>
        <dbReference type="Proteomes" id="UP001331761"/>
    </source>
</evidence>
<dbReference type="SMART" id="SM00382">
    <property type="entry name" value="AAA"/>
    <property type="match status" value="4"/>
</dbReference>
<keyword evidence="7 9" id="KW-1133">Transmembrane helix</keyword>
<feature type="transmembrane region" description="Helical" evidence="9">
    <location>
        <begin position="291"/>
        <end position="309"/>
    </location>
</feature>
<feature type="transmembrane region" description="Helical" evidence="9">
    <location>
        <begin position="814"/>
        <end position="831"/>
    </location>
</feature>
<evidence type="ECO:0000259" key="10">
    <source>
        <dbReference type="PROSITE" id="PS50893"/>
    </source>
</evidence>